<proteinExistence type="inferred from homology"/>
<feature type="domain" description="FAD-binding FR-type" evidence="18">
    <location>
        <begin position="173"/>
        <end position="286"/>
    </location>
</feature>
<dbReference type="GO" id="GO:0009636">
    <property type="term" value="P:response to toxic substance"/>
    <property type="evidence" value="ECO:0007669"/>
    <property type="project" value="UniProtKB-KW"/>
</dbReference>
<feature type="compositionally biased region" description="Polar residues" evidence="16">
    <location>
        <begin position="1"/>
        <end position="10"/>
    </location>
</feature>
<dbReference type="Gene3D" id="3.40.50.80">
    <property type="entry name" value="Nucleotide-binding domain of ferredoxin-NADP reductase (FNR) module"/>
    <property type="match status" value="1"/>
</dbReference>
<name>R8B8T8_PHAM7</name>
<keyword evidence="12" id="KW-0408">Iron</keyword>
<keyword evidence="13" id="KW-0520">NAD</keyword>
<sequence length="429" mass="47921">MAAAQVSQAPMLQPKPSAPVLPQSAPLSPEQIAIIKATAPVLKEHGVTITTLFYKNMIDANPELRNIFSSSSQANGRQPRALAQSVLAYATYIDDLPKLQHAVERIAQKHVSLTIQPAQYDIVGKYLMEAIGIVLGDAATPAIVDAWTNAYNILASVFIGREAELYRAHENWTGFRKFKILRKEREADRITSFYLTPKDGQPLPKFLPGQYISVQVFVPELGHLQSRQYSLSEAPEKEGAYYRISVKREHDDAVDVDGLISNMLHDKFNVGDEVELTHPQGEFLIDPADPTKEGVPAVFISAGVGATPLLSMLDSLTQSSISVRRPVSWLHTSRSKESLPFGEAVQRIQEGNKDQVSTHVFLREDRDARFDLLNLEHDKDLFTHNNKTEYFICGPESFMLEVRQTLQGLGVVRERIFLELFQTGDVIDD</sequence>
<evidence type="ECO:0000259" key="18">
    <source>
        <dbReference type="PROSITE" id="PS51384"/>
    </source>
</evidence>
<evidence type="ECO:0000313" key="19">
    <source>
        <dbReference type="EMBL" id="EON95720.1"/>
    </source>
</evidence>
<dbReference type="InterPro" id="IPR000971">
    <property type="entry name" value="Globin"/>
</dbReference>
<dbReference type="InterPro" id="IPR012292">
    <property type="entry name" value="Globin/Proto"/>
</dbReference>
<keyword evidence="11" id="KW-0560">Oxidoreductase</keyword>
<dbReference type="SUPFAM" id="SSF63380">
    <property type="entry name" value="Riboflavin synthase domain-like"/>
    <property type="match status" value="1"/>
</dbReference>
<feature type="domain" description="Globin" evidence="17">
    <location>
        <begin position="26"/>
        <end position="163"/>
    </location>
</feature>
<dbReference type="InterPro" id="IPR008333">
    <property type="entry name" value="Cbr1-like_FAD-bd_dom"/>
</dbReference>
<evidence type="ECO:0000256" key="16">
    <source>
        <dbReference type="SAM" id="MobiDB-lite"/>
    </source>
</evidence>
<dbReference type="KEGG" id="tmn:UCRPA7_8790"/>
<dbReference type="EC" id="1.14.12.17" evidence="4"/>
<dbReference type="CDD" id="cd06184">
    <property type="entry name" value="flavohem_like_fad_nad_binding"/>
    <property type="match status" value="1"/>
</dbReference>
<dbReference type="SUPFAM" id="SSF46458">
    <property type="entry name" value="Globin-like"/>
    <property type="match status" value="1"/>
</dbReference>
<dbReference type="Pfam" id="PF00175">
    <property type="entry name" value="NAD_binding_1"/>
    <property type="match status" value="1"/>
</dbReference>
<dbReference type="FunFam" id="2.40.30.10:FF:000034">
    <property type="entry name" value="Flavohemoprotein"/>
    <property type="match status" value="1"/>
</dbReference>
<dbReference type="GO" id="GO:0020037">
    <property type="term" value="F:heme binding"/>
    <property type="evidence" value="ECO:0007669"/>
    <property type="project" value="InterPro"/>
</dbReference>
<comment type="cofactor">
    <cofactor evidence="2">
        <name>FAD</name>
        <dbReference type="ChEBI" id="CHEBI:57692"/>
    </cofactor>
</comment>
<keyword evidence="6" id="KW-0349">Heme</keyword>
<evidence type="ECO:0000256" key="1">
    <source>
        <dbReference type="ARBA" id="ARBA00001970"/>
    </source>
</evidence>
<evidence type="ECO:0000256" key="5">
    <source>
        <dbReference type="ARBA" id="ARBA00022575"/>
    </source>
</evidence>
<evidence type="ECO:0000256" key="11">
    <source>
        <dbReference type="ARBA" id="ARBA00023002"/>
    </source>
</evidence>
<evidence type="ECO:0000256" key="13">
    <source>
        <dbReference type="ARBA" id="ARBA00023027"/>
    </source>
</evidence>
<evidence type="ECO:0000256" key="4">
    <source>
        <dbReference type="ARBA" id="ARBA00012229"/>
    </source>
</evidence>
<dbReference type="AlphaFoldDB" id="R8B8T8"/>
<keyword evidence="10" id="KW-0521">NADP</keyword>
<dbReference type="GeneID" id="19329676"/>
<dbReference type="RefSeq" id="XP_007919491.1">
    <property type="nucleotide sequence ID" value="XM_007921300.1"/>
</dbReference>
<evidence type="ECO:0000256" key="10">
    <source>
        <dbReference type="ARBA" id="ARBA00022857"/>
    </source>
</evidence>
<evidence type="ECO:0000256" key="15">
    <source>
        <dbReference type="ARBA" id="ARBA00049433"/>
    </source>
</evidence>
<organism evidence="19 20">
    <name type="scientific">Phaeoacremonium minimum (strain UCR-PA7)</name>
    <name type="common">Esca disease fungus</name>
    <name type="synonym">Togninia minima</name>
    <dbReference type="NCBI Taxonomy" id="1286976"/>
    <lineage>
        <taxon>Eukaryota</taxon>
        <taxon>Fungi</taxon>
        <taxon>Dikarya</taxon>
        <taxon>Ascomycota</taxon>
        <taxon>Pezizomycotina</taxon>
        <taxon>Sordariomycetes</taxon>
        <taxon>Sordariomycetidae</taxon>
        <taxon>Togniniales</taxon>
        <taxon>Togniniaceae</taxon>
        <taxon>Phaeoacremonium</taxon>
    </lineage>
</organism>
<comment type="catalytic activity">
    <reaction evidence="14">
        <text>2 nitric oxide + NADH + 2 O2 = 2 nitrate + NAD(+) + H(+)</text>
        <dbReference type="Rhea" id="RHEA:19469"/>
        <dbReference type="ChEBI" id="CHEBI:15378"/>
        <dbReference type="ChEBI" id="CHEBI:15379"/>
        <dbReference type="ChEBI" id="CHEBI:16480"/>
        <dbReference type="ChEBI" id="CHEBI:17632"/>
        <dbReference type="ChEBI" id="CHEBI:57540"/>
        <dbReference type="ChEBI" id="CHEBI:57945"/>
        <dbReference type="EC" id="1.14.12.17"/>
    </reaction>
</comment>
<dbReference type="FunFam" id="1.10.490.10:FF:000003">
    <property type="entry name" value="Flavohemoprotein"/>
    <property type="match status" value="1"/>
</dbReference>
<evidence type="ECO:0000259" key="17">
    <source>
        <dbReference type="PROSITE" id="PS01033"/>
    </source>
</evidence>
<comment type="similarity">
    <text evidence="3">In the C-terminal section; belongs to the flavoprotein pyridine nucleotide cytochrome reductase family.</text>
</comment>
<dbReference type="SUPFAM" id="SSF52343">
    <property type="entry name" value="Ferredoxin reductase-like, C-terminal NADP-linked domain"/>
    <property type="match status" value="1"/>
</dbReference>
<dbReference type="InterPro" id="IPR039261">
    <property type="entry name" value="FNR_nucleotide-bd"/>
</dbReference>
<evidence type="ECO:0000256" key="7">
    <source>
        <dbReference type="ARBA" id="ARBA00022630"/>
    </source>
</evidence>
<dbReference type="InterPro" id="IPR017927">
    <property type="entry name" value="FAD-bd_FR_type"/>
</dbReference>
<evidence type="ECO:0000256" key="9">
    <source>
        <dbReference type="ARBA" id="ARBA00022827"/>
    </source>
</evidence>
<gene>
    <name evidence="19" type="ORF">UCRPA7_8790</name>
</gene>
<feature type="region of interest" description="Disordered" evidence="16">
    <location>
        <begin position="1"/>
        <end position="24"/>
    </location>
</feature>
<dbReference type="Pfam" id="PF00042">
    <property type="entry name" value="Globin"/>
    <property type="match status" value="1"/>
</dbReference>
<dbReference type="GO" id="GO:0071500">
    <property type="term" value="P:cellular response to nitrosative stress"/>
    <property type="evidence" value="ECO:0007669"/>
    <property type="project" value="TreeGrafter"/>
</dbReference>
<comment type="catalytic activity">
    <reaction evidence="15">
        <text>2 nitric oxide + NADPH + 2 O2 = 2 nitrate + NADP(+) + H(+)</text>
        <dbReference type="Rhea" id="RHEA:19465"/>
        <dbReference type="ChEBI" id="CHEBI:15378"/>
        <dbReference type="ChEBI" id="CHEBI:15379"/>
        <dbReference type="ChEBI" id="CHEBI:16480"/>
        <dbReference type="ChEBI" id="CHEBI:17632"/>
        <dbReference type="ChEBI" id="CHEBI:57783"/>
        <dbReference type="ChEBI" id="CHEBI:58349"/>
        <dbReference type="EC" id="1.14.12.17"/>
    </reaction>
</comment>
<dbReference type="PANTHER" id="PTHR43396">
    <property type="entry name" value="FLAVOHEMOPROTEIN"/>
    <property type="match status" value="1"/>
</dbReference>
<dbReference type="EMBL" id="KB933378">
    <property type="protein sequence ID" value="EON95720.1"/>
    <property type="molecule type" value="Genomic_DNA"/>
</dbReference>
<dbReference type="CDD" id="cd08922">
    <property type="entry name" value="FHb-globin"/>
    <property type="match status" value="1"/>
</dbReference>
<dbReference type="HOGENOM" id="CLU_003827_12_0_1"/>
<dbReference type="PROSITE" id="PS51384">
    <property type="entry name" value="FAD_FR"/>
    <property type="match status" value="1"/>
</dbReference>
<dbReference type="Pfam" id="PF00970">
    <property type="entry name" value="FAD_binding_6"/>
    <property type="match status" value="1"/>
</dbReference>
<dbReference type="OrthoDB" id="436496at2759"/>
<evidence type="ECO:0000256" key="2">
    <source>
        <dbReference type="ARBA" id="ARBA00001974"/>
    </source>
</evidence>
<dbReference type="Proteomes" id="UP000014074">
    <property type="component" value="Unassembled WGS sequence"/>
</dbReference>
<keyword evidence="8" id="KW-0479">Metal-binding</keyword>
<dbReference type="GO" id="GO:0046872">
    <property type="term" value="F:metal ion binding"/>
    <property type="evidence" value="ECO:0007669"/>
    <property type="project" value="UniProtKB-KW"/>
</dbReference>
<evidence type="ECO:0000256" key="3">
    <source>
        <dbReference type="ARBA" id="ARBA00006401"/>
    </source>
</evidence>
<evidence type="ECO:0000256" key="6">
    <source>
        <dbReference type="ARBA" id="ARBA00022617"/>
    </source>
</evidence>
<dbReference type="Gene3D" id="2.40.30.10">
    <property type="entry name" value="Translation factors"/>
    <property type="match status" value="1"/>
</dbReference>
<keyword evidence="9" id="KW-0274">FAD</keyword>
<dbReference type="eggNOG" id="KOG3378">
    <property type="taxonomic scope" value="Eukaryota"/>
</dbReference>
<accession>R8B8T8</accession>
<dbReference type="GO" id="GO:0008941">
    <property type="term" value="F:nitric oxide dioxygenase NAD(P)H activity"/>
    <property type="evidence" value="ECO:0007669"/>
    <property type="project" value="UniProtKB-EC"/>
</dbReference>
<dbReference type="InterPro" id="IPR017938">
    <property type="entry name" value="Riboflavin_synthase-like_b-brl"/>
</dbReference>
<dbReference type="InterPro" id="IPR009050">
    <property type="entry name" value="Globin-like_sf"/>
</dbReference>
<comment type="cofactor">
    <cofactor evidence="1">
        <name>heme b</name>
        <dbReference type="ChEBI" id="CHEBI:60344"/>
    </cofactor>
</comment>
<evidence type="ECO:0000256" key="8">
    <source>
        <dbReference type="ARBA" id="ARBA00022723"/>
    </source>
</evidence>
<evidence type="ECO:0000256" key="12">
    <source>
        <dbReference type="ARBA" id="ARBA00023004"/>
    </source>
</evidence>
<evidence type="ECO:0000256" key="14">
    <source>
        <dbReference type="ARBA" id="ARBA00048649"/>
    </source>
</evidence>
<reference evidence="20" key="1">
    <citation type="journal article" date="2013" name="Genome Announc.">
        <title>Draft genome sequence of the ascomycete Phaeoacremonium aleophilum strain UCR-PA7, a causal agent of the esca disease complex in grapevines.</title>
        <authorList>
            <person name="Blanco-Ulate B."/>
            <person name="Rolshausen P."/>
            <person name="Cantu D."/>
        </authorList>
    </citation>
    <scope>NUCLEOTIDE SEQUENCE [LARGE SCALE GENOMIC DNA]</scope>
    <source>
        <strain evidence="20">UCR-PA7</strain>
    </source>
</reference>
<dbReference type="PANTHER" id="PTHR43396:SF3">
    <property type="entry name" value="FLAVOHEMOPROTEIN"/>
    <property type="match status" value="1"/>
</dbReference>
<evidence type="ECO:0000313" key="20">
    <source>
        <dbReference type="Proteomes" id="UP000014074"/>
    </source>
</evidence>
<dbReference type="InterPro" id="IPR001433">
    <property type="entry name" value="OxRdtase_FAD/NAD-bd"/>
</dbReference>
<keyword evidence="20" id="KW-1185">Reference proteome</keyword>
<dbReference type="Gene3D" id="1.10.490.10">
    <property type="entry name" value="Globins"/>
    <property type="match status" value="1"/>
</dbReference>
<dbReference type="GO" id="GO:0071949">
    <property type="term" value="F:FAD binding"/>
    <property type="evidence" value="ECO:0007669"/>
    <property type="project" value="TreeGrafter"/>
</dbReference>
<keyword evidence="5" id="KW-0216">Detoxification</keyword>
<dbReference type="GO" id="GO:0019825">
    <property type="term" value="F:oxygen binding"/>
    <property type="evidence" value="ECO:0007669"/>
    <property type="project" value="InterPro"/>
</dbReference>
<dbReference type="PROSITE" id="PS01033">
    <property type="entry name" value="GLOBIN"/>
    <property type="match status" value="1"/>
</dbReference>
<protein>
    <recommendedName>
        <fullName evidence="4">nitric oxide dioxygenase</fullName>
        <ecNumber evidence="4">1.14.12.17</ecNumber>
    </recommendedName>
</protein>
<keyword evidence="7" id="KW-0285">Flavoprotein</keyword>
<dbReference type="GO" id="GO:0046210">
    <property type="term" value="P:nitric oxide catabolic process"/>
    <property type="evidence" value="ECO:0007669"/>
    <property type="project" value="TreeGrafter"/>
</dbReference>